<evidence type="ECO:0000313" key="8">
    <source>
        <dbReference type="Proteomes" id="UP001595444"/>
    </source>
</evidence>
<feature type="signal peptide" evidence="6">
    <location>
        <begin position="1"/>
        <end position="21"/>
    </location>
</feature>
<comment type="similarity">
    <text evidence="2">Belongs to the MipA/OmpV family.</text>
</comment>
<feature type="chain" id="PRO_5047263411" evidence="6">
    <location>
        <begin position="22"/>
        <end position="282"/>
    </location>
</feature>
<proteinExistence type="inferred from homology"/>
<dbReference type="Pfam" id="PF06629">
    <property type="entry name" value="MipA"/>
    <property type="match status" value="1"/>
</dbReference>
<organism evidence="7 8">
    <name type="scientific">Kordiimonas pumila</name>
    <dbReference type="NCBI Taxonomy" id="2161677"/>
    <lineage>
        <taxon>Bacteria</taxon>
        <taxon>Pseudomonadati</taxon>
        <taxon>Pseudomonadota</taxon>
        <taxon>Alphaproteobacteria</taxon>
        <taxon>Kordiimonadales</taxon>
        <taxon>Kordiimonadaceae</taxon>
        <taxon>Kordiimonas</taxon>
    </lineage>
</organism>
<sequence>MIKYISLSIFSVVAFASPASAQTFVTDAFNNAVEAVQSGLDLIWPDDVAPDEINARLGVGFGFTPDYTGSDNYRFRIVPLIDIRYKDAWRLNGSLLTFKAYENGNFEAGPLLALSFGRDESNNPVLAGIGDISDTFEVGVFAHWKTKSALLSAEYRHGLGAGIGSSVRLTAGHGVFRKDNFVAMLVGRAKWISDKSAQTIFGITPQQSASSEYGLAAFNADSGFSEVSASIVGSLTLSEKVRVLSLLSYGRILGSPADSPLVTNDRGSKAQMVAGAGIAYNF</sequence>
<keyword evidence="5" id="KW-0998">Cell outer membrane</keyword>
<dbReference type="RefSeq" id="WP_194214905.1">
    <property type="nucleotide sequence ID" value="NZ_CP061205.1"/>
</dbReference>
<evidence type="ECO:0000256" key="4">
    <source>
        <dbReference type="ARBA" id="ARBA00023136"/>
    </source>
</evidence>
<dbReference type="EMBL" id="JBHRSL010000001">
    <property type="protein sequence ID" value="MFC3050528.1"/>
    <property type="molecule type" value="Genomic_DNA"/>
</dbReference>
<evidence type="ECO:0000256" key="6">
    <source>
        <dbReference type="SAM" id="SignalP"/>
    </source>
</evidence>
<evidence type="ECO:0000256" key="5">
    <source>
        <dbReference type="ARBA" id="ARBA00023237"/>
    </source>
</evidence>
<protein>
    <submittedName>
        <fullName evidence="7">MipA/OmpV family protein</fullName>
    </submittedName>
</protein>
<accession>A0ABV7D059</accession>
<gene>
    <name evidence="7" type="ORF">ACFOKA_01275</name>
</gene>
<evidence type="ECO:0000256" key="3">
    <source>
        <dbReference type="ARBA" id="ARBA00022729"/>
    </source>
</evidence>
<keyword evidence="4" id="KW-0472">Membrane</keyword>
<dbReference type="InterPro" id="IPR010583">
    <property type="entry name" value="MipA"/>
</dbReference>
<keyword evidence="8" id="KW-1185">Reference proteome</keyword>
<comment type="subcellular location">
    <subcellularLocation>
        <location evidence="1">Cell outer membrane</location>
    </subcellularLocation>
</comment>
<dbReference type="PANTHER" id="PTHR38776:SF1">
    <property type="entry name" value="MLTA-INTERACTING PROTEIN-RELATED"/>
    <property type="match status" value="1"/>
</dbReference>
<comment type="caution">
    <text evidence="7">The sequence shown here is derived from an EMBL/GenBank/DDBJ whole genome shotgun (WGS) entry which is preliminary data.</text>
</comment>
<name>A0ABV7D059_9PROT</name>
<dbReference type="Proteomes" id="UP001595444">
    <property type="component" value="Unassembled WGS sequence"/>
</dbReference>
<keyword evidence="3 6" id="KW-0732">Signal</keyword>
<dbReference type="PANTHER" id="PTHR38776">
    <property type="entry name" value="MLTA-INTERACTING PROTEIN-RELATED"/>
    <property type="match status" value="1"/>
</dbReference>
<evidence type="ECO:0000256" key="1">
    <source>
        <dbReference type="ARBA" id="ARBA00004442"/>
    </source>
</evidence>
<evidence type="ECO:0000256" key="2">
    <source>
        <dbReference type="ARBA" id="ARBA00005722"/>
    </source>
</evidence>
<reference evidence="8" key="1">
    <citation type="journal article" date="2019" name="Int. J. Syst. Evol. Microbiol.">
        <title>The Global Catalogue of Microorganisms (GCM) 10K type strain sequencing project: providing services to taxonomists for standard genome sequencing and annotation.</title>
        <authorList>
            <consortium name="The Broad Institute Genomics Platform"/>
            <consortium name="The Broad Institute Genome Sequencing Center for Infectious Disease"/>
            <person name="Wu L."/>
            <person name="Ma J."/>
        </authorList>
    </citation>
    <scope>NUCLEOTIDE SEQUENCE [LARGE SCALE GENOMIC DNA]</scope>
    <source>
        <strain evidence="8">KCTC 62164</strain>
    </source>
</reference>
<evidence type="ECO:0000313" key="7">
    <source>
        <dbReference type="EMBL" id="MFC3050528.1"/>
    </source>
</evidence>